<keyword evidence="11" id="KW-0472">Membrane</keyword>
<evidence type="ECO:0000256" key="5">
    <source>
        <dbReference type="ARBA" id="ARBA00022679"/>
    </source>
</evidence>
<keyword evidence="4" id="KW-0597">Phosphoprotein</keyword>
<dbReference type="PANTHER" id="PTHR45436">
    <property type="entry name" value="SENSOR HISTIDINE KINASE YKOH"/>
    <property type="match status" value="1"/>
</dbReference>
<protein>
    <recommendedName>
        <fullName evidence="3">histidine kinase</fullName>
        <ecNumber evidence="3">2.7.13.3</ecNumber>
    </recommendedName>
</protein>
<dbReference type="PROSITE" id="PS50109">
    <property type="entry name" value="HIS_KIN"/>
    <property type="match status" value="1"/>
</dbReference>
<proteinExistence type="predicted"/>
<dbReference type="InterPro" id="IPR010910">
    <property type="entry name" value="Nitrate/nitrite_sensing_bac"/>
</dbReference>
<evidence type="ECO:0000256" key="8">
    <source>
        <dbReference type="ARBA" id="ARBA00022989"/>
    </source>
</evidence>
<reference evidence="14 15" key="1">
    <citation type="submission" date="2024-01" db="EMBL/GenBank/DDBJ databases">
        <title>Genome insights into Plantactinospora sonchi sp. nov.</title>
        <authorList>
            <person name="Wang L."/>
        </authorList>
    </citation>
    <scope>NUCLEOTIDE SEQUENCE [LARGE SCALE GENOMIC DNA]</scope>
    <source>
        <strain evidence="14 15">NEAU-QY2</strain>
    </source>
</reference>
<dbReference type="SUPFAM" id="SSF55874">
    <property type="entry name" value="ATPase domain of HSP90 chaperone/DNA topoisomerase II/histidine kinase"/>
    <property type="match status" value="1"/>
</dbReference>
<accession>A0ABU7RLG3</accession>
<keyword evidence="6 11" id="KW-0812">Transmembrane</keyword>
<dbReference type="RefSeq" id="WP_331212437.1">
    <property type="nucleotide sequence ID" value="NZ_JAZGQK010000002.1"/>
</dbReference>
<dbReference type="InterPro" id="IPR013587">
    <property type="entry name" value="Nitrate/nitrite_sensing"/>
</dbReference>
<dbReference type="Gene3D" id="6.10.340.10">
    <property type="match status" value="1"/>
</dbReference>
<dbReference type="Proteomes" id="UP001332243">
    <property type="component" value="Unassembled WGS sequence"/>
</dbReference>
<feature type="region of interest" description="Disordered" evidence="10">
    <location>
        <begin position="629"/>
        <end position="702"/>
    </location>
</feature>
<feature type="domain" description="NIT" evidence="13">
    <location>
        <begin position="53"/>
        <end position="302"/>
    </location>
</feature>
<dbReference type="InterPro" id="IPR003594">
    <property type="entry name" value="HATPase_dom"/>
</dbReference>
<evidence type="ECO:0000313" key="15">
    <source>
        <dbReference type="Proteomes" id="UP001332243"/>
    </source>
</evidence>
<evidence type="ECO:0000313" key="14">
    <source>
        <dbReference type="EMBL" id="MEE6257315.1"/>
    </source>
</evidence>
<evidence type="ECO:0000256" key="1">
    <source>
        <dbReference type="ARBA" id="ARBA00000085"/>
    </source>
</evidence>
<evidence type="ECO:0000256" key="11">
    <source>
        <dbReference type="SAM" id="Phobius"/>
    </source>
</evidence>
<feature type="compositionally biased region" description="Low complexity" evidence="10">
    <location>
        <begin position="669"/>
        <end position="686"/>
    </location>
</feature>
<evidence type="ECO:0000256" key="4">
    <source>
        <dbReference type="ARBA" id="ARBA00022553"/>
    </source>
</evidence>
<feature type="domain" description="Histidine kinase" evidence="12">
    <location>
        <begin position="519"/>
        <end position="624"/>
    </location>
</feature>
<evidence type="ECO:0000256" key="10">
    <source>
        <dbReference type="SAM" id="MobiDB-lite"/>
    </source>
</evidence>
<evidence type="ECO:0000259" key="12">
    <source>
        <dbReference type="PROSITE" id="PS50109"/>
    </source>
</evidence>
<dbReference type="EC" id="2.7.13.3" evidence="3"/>
<comment type="caution">
    <text evidence="14">The sequence shown here is derived from an EMBL/GenBank/DDBJ whole genome shotgun (WGS) entry which is preliminary data.</text>
</comment>
<keyword evidence="15" id="KW-1185">Reference proteome</keyword>
<evidence type="ECO:0000259" key="13">
    <source>
        <dbReference type="PROSITE" id="PS50906"/>
    </source>
</evidence>
<feature type="region of interest" description="Disordered" evidence="10">
    <location>
        <begin position="717"/>
        <end position="906"/>
    </location>
</feature>
<feature type="transmembrane region" description="Helical" evidence="11">
    <location>
        <begin position="12"/>
        <end position="30"/>
    </location>
</feature>
<keyword evidence="8 11" id="KW-1133">Transmembrane helix</keyword>
<dbReference type="InterPro" id="IPR036890">
    <property type="entry name" value="HATPase_C_sf"/>
</dbReference>
<keyword evidence="5" id="KW-0808">Transferase</keyword>
<dbReference type="SMART" id="SM00387">
    <property type="entry name" value="HATPase_c"/>
    <property type="match status" value="1"/>
</dbReference>
<comment type="subcellular location">
    <subcellularLocation>
        <location evidence="2">Membrane</location>
    </subcellularLocation>
</comment>
<dbReference type="Gene3D" id="3.30.565.10">
    <property type="entry name" value="Histidine kinase-like ATPase, C-terminal domain"/>
    <property type="match status" value="1"/>
</dbReference>
<comment type="catalytic activity">
    <reaction evidence="1">
        <text>ATP + protein L-histidine = ADP + protein N-phospho-L-histidine.</text>
        <dbReference type="EC" id="2.7.13.3"/>
    </reaction>
</comment>
<dbReference type="InterPro" id="IPR050428">
    <property type="entry name" value="TCS_sensor_his_kinase"/>
</dbReference>
<keyword evidence="7" id="KW-0418">Kinase</keyword>
<keyword evidence="9" id="KW-0902">Two-component regulatory system</keyword>
<dbReference type="Pfam" id="PF08376">
    <property type="entry name" value="NIT"/>
    <property type="match status" value="1"/>
</dbReference>
<dbReference type="Pfam" id="PF02518">
    <property type="entry name" value="HATPase_c"/>
    <property type="match status" value="1"/>
</dbReference>
<dbReference type="Pfam" id="PF00672">
    <property type="entry name" value="HAMP"/>
    <property type="match status" value="1"/>
</dbReference>
<dbReference type="PANTHER" id="PTHR45436:SF5">
    <property type="entry name" value="SENSOR HISTIDINE KINASE TRCS"/>
    <property type="match status" value="1"/>
</dbReference>
<gene>
    <name evidence="14" type="ORF">V1633_02280</name>
</gene>
<name>A0ABU7RLG3_9ACTN</name>
<evidence type="ECO:0000256" key="3">
    <source>
        <dbReference type="ARBA" id="ARBA00012438"/>
    </source>
</evidence>
<feature type="compositionally biased region" description="Low complexity" evidence="10">
    <location>
        <begin position="632"/>
        <end position="649"/>
    </location>
</feature>
<feature type="compositionally biased region" description="Low complexity" evidence="10">
    <location>
        <begin position="819"/>
        <end position="833"/>
    </location>
</feature>
<dbReference type="PROSITE" id="PS50906">
    <property type="entry name" value="NIT"/>
    <property type="match status" value="1"/>
</dbReference>
<dbReference type="EMBL" id="JAZGQK010000002">
    <property type="protein sequence ID" value="MEE6257315.1"/>
    <property type="molecule type" value="Genomic_DNA"/>
</dbReference>
<sequence length="906" mass="95243">METQNWPIRSKIVALVAVPIAALMALWIFATTLTVGPASSLLAARTLLDGIGRPAEALVLELQKERRLSVMRLADGAVAPALTDQRVHTDQAIAALRRQASSGDVRDSTSQVLDARLDQLLTAVATLPSGRGFIDGRSVDATGALGLYSGIIDAAFRTFSALQALPDETLAREAGALTDLGRAREVLAQADALLAGVFRAGRFGPGEHTQLVQIIGTQRFLYASAIAELPDADRTDYQRLTEAEPFVRLRAMEDDLIGRGRGGAAAPVDSQAWQTNYETVQQQLREFELTGAEALTARGRPVAVNILVRLGLAGLLGLVAVLASGFIALRIGRSLVRRLTSLRAVALTMADERLPDVVGRLRRGEHVDVATEAPPLDYGRDEIGQLGQAFSEVQRTAISSAVDEAALRKSLRDVFLNIARRSQTLLHRQLALLDRMERRVTEPTELADLFRLDHMATRMRRHAEDLVILAGATAGRGWRNPVAMVDVIRGAISEVEDYARVELGNVPPSAVTGPAVGDVIHLLAELIENATSFSPPHTRVRVTGQTGAKGYTVEIEDQGLGMSAEAIEEANRRLAEPPEFDPANSARLGLFVVARLGARHGVRVRLQSSPYGGITATVLVPSDLVVPESAVPAPRDGAAATPPAGDGPDVLPQRRRDQPTPTSGGGPAESGPEPADGVTARPAASPEPEPRPASALGPRRKAGAALDALIASAPAGRFGEVRRTTDEMPADDVVPGTRRPAGPPDTHVGDLPEPGTAHDGDDAGTTAGRHPDTPPTGDDDTVVMPAVRADGPVRSPVAPAGSDGLPRRVRQTSLAPQLRTAGPGAVGTGRTRPGVGGTTGAEGSDPDNSDEPSPRSPEQIRAVMAALQSGTARGRRDSGTTPPSIGTPDVTARVADPGATDSERDG</sequence>
<evidence type="ECO:0000256" key="9">
    <source>
        <dbReference type="ARBA" id="ARBA00023012"/>
    </source>
</evidence>
<dbReference type="InterPro" id="IPR003660">
    <property type="entry name" value="HAMP_dom"/>
</dbReference>
<organism evidence="14 15">
    <name type="scientific">Plantactinospora sonchi</name>
    <dbReference type="NCBI Taxonomy" id="1544735"/>
    <lineage>
        <taxon>Bacteria</taxon>
        <taxon>Bacillati</taxon>
        <taxon>Actinomycetota</taxon>
        <taxon>Actinomycetes</taxon>
        <taxon>Micromonosporales</taxon>
        <taxon>Micromonosporaceae</taxon>
        <taxon>Plantactinospora</taxon>
    </lineage>
</organism>
<evidence type="ECO:0000256" key="7">
    <source>
        <dbReference type="ARBA" id="ARBA00022777"/>
    </source>
</evidence>
<dbReference type="InterPro" id="IPR005467">
    <property type="entry name" value="His_kinase_dom"/>
</dbReference>
<evidence type="ECO:0000256" key="6">
    <source>
        <dbReference type="ARBA" id="ARBA00022692"/>
    </source>
</evidence>
<evidence type="ECO:0000256" key="2">
    <source>
        <dbReference type="ARBA" id="ARBA00004370"/>
    </source>
</evidence>